<evidence type="ECO:0000313" key="2">
    <source>
        <dbReference type="Proteomes" id="UP000805193"/>
    </source>
</evidence>
<evidence type="ECO:0000313" key="1">
    <source>
        <dbReference type="EMBL" id="KAG0415962.1"/>
    </source>
</evidence>
<organism evidence="1 2">
    <name type="scientific">Ixodes persulcatus</name>
    <name type="common">Taiga tick</name>
    <dbReference type="NCBI Taxonomy" id="34615"/>
    <lineage>
        <taxon>Eukaryota</taxon>
        <taxon>Metazoa</taxon>
        <taxon>Ecdysozoa</taxon>
        <taxon>Arthropoda</taxon>
        <taxon>Chelicerata</taxon>
        <taxon>Arachnida</taxon>
        <taxon>Acari</taxon>
        <taxon>Parasitiformes</taxon>
        <taxon>Ixodida</taxon>
        <taxon>Ixodoidea</taxon>
        <taxon>Ixodidae</taxon>
        <taxon>Ixodinae</taxon>
        <taxon>Ixodes</taxon>
    </lineage>
</organism>
<keyword evidence="2" id="KW-1185">Reference proteome</keyword>
<comment type="caution">
    <text evidence="1">The sequence shown here is derived from an EMBL/GenBank/DDBJ whole genome shotgun (WGS) entry which is preliminary data.</text>
</comment>
<protein>
    <submittedName>
        <fullName evidence="1">Uncharacterized protein</fullName>
    </submittedName>
</protein>
<dbReference type="Proteomes" id="UP000805193">
    <property type="component" value="Unassembled WGS sequence"/>
</dbReference>
<gene>
    <name evidence="1" type="ORF">HPB47_006861</name>
</gene>
<name>A0AC60P9M0_IXOPE</name>
<accession>A0AC60P9M0</accession>
<sequence length="486" mass="55951">MHHYKNIVSPKTARRKTQEVHRQKNAVTFQLVHRSQKDPLQADETAPKHVLLEKRTGRPLQTDDLSSHGKAPLEKRKEKQRKYGIYFDDDYNYLQHLKDVSCVADWEPVFPRVRVTDDASGSVPTDKKNIRLPSSVFQSNVEEKEGLLNKVTPQVGPRPDWDPDIVAAMDDDFDFEDEDNELEDDFVMFADGPAQDGIEGIDEGAMEDDNSDDYVTDDEEEVGSDDRSEGGFSFAEEEVRSRFTNYSMSSSVIRRTEGLKTLDERFEQMFEQYDDLELGALDGEEIEGCLQPDSEIMKQIVEDYQRKTRLPTLKEVMMQERANMAPLAMESIAEEDELVDVRLECDPGKERWDCESIISTYSNLYNHPKLIKEPKKDKVQLSSRTGLPVKDKGGLSRQGLKRLEQELGGDDDDRYETRSRTSVASSIRPKNETPEERRLRKAQVRALRKERRQEKKANSLAFKAEELRQEKAMANVRKSLTSMRLM</sequence>
<dbReference type="EMBL" id="JABSTQ010011002">
    <property type="protein sequence ID" value="KAG0415962.1"/>
    <property type="molecule type" value="Genomic_DNA"/>
</dbReference>
<reference evidence="1 2" key="1">
    <citation type="journal article" date="2020" name="Cell">
        <title>Large-Scale Comparative Analyses of Tick Genomes Elucidate Their Genetic Diversity and Vector Capacities.</title>
        <authorList>
            <consortium name="Tick Genome and Microbiome Consortium (TIGMIC)"/>
            <person name="Jia N."/>
            <person name="Wang J."/>
            <person name="Shi W."/>
            <person name="Du L."/>
            <person name="Sun Y."/>
            <person name="Zhan W."/>
            <person name="Jiang J.F."/>
            <person name="Wang Q."/>
            <person name="Zhang B."/>
            <person name="Ji P."/>
            <person name="Bell-Sakyi L."/>
            <person name="Cui X.M."/>
            <person name="Yuan T.T."/>
            <person name="Jiang B.G."/>
            <person name="Yang W.F."/>
            <person name="Lam T.T."/>
            <person name="Chang Q.C."/>
            <person name="Ding S.J."/>
            <person name="Wang X.J."/>
            <person name="Zhu J.G."/>
            <person name="Ruan X.D."/>
            <person name="Zhao L."/>
            <person name="Wei J.T."/>
            <person name="Ye R.Z."/>
            <person name="Que T.C."/>
            <person name="Du C.H."/>
            <person name="Zhou Y.H."/>
            <person name="Cheng J.X."/>
            <person name="Dai P.F."/>
            <person name="Guo W.B."/>
            <person name="Han X.H."/>
            <person name="Huang E.J."/>
            <person name="Li L.F."/>
            <person name="Wei W."/>
            <person name="Gao Y.C."/>
            <person name="Liu J.Z."/>
            <person name="Shao H.Z."/>
            <person name="Wang X."/>
            <person name="Wang C.C."/>
            <person name="Yang T.C."/>
            <person name="Huo Q.B."/>
            <person name="Li W."/>
            <person name="Chen H.Y."/>
            <person name="Chen S.E."/>
            <person name="Zhou L.G."/>
            <person name="Ni X.B."/>
            <person name="Tian J.H."/>
            <person name="Sheng Y."/>
            <person name="Liu T."/>
            <person name="Pan Y.S."/>
            <person name="Xia L.Y."/>
            <person name="Li J."/>
            <person name="Zhao F."/>
            <person name="Cao W.C."/>
        </authorList>
    </citation>
    <scope>NUCLEOTIDE SEQUENCE [LARGE SCALE GENOMIC DNA]</scope>
    <source>
        <strain evidence="1">Iper-2018</strain>
    </source>
</reference>
<proteinExistence type="predicted"/>